<dbReference type="PRINTS" id="PR00455">
    <property type="entry name" value="HTHTETR"/>
</dbReference>
<dbReference type="PROSITE" id="PS50977">
    <property type="entry name" value="HTH_TETR_2"/>
    <property type="match status" value="1"/>
</dbReference>
<evidence type="ECO:0000256" key="3">
    <source>
        <dbReference type="ARBA" id="ARBA00023163"/>
    </source>
</evidence>
<dbReference type="PANTHER" id="PTHR47506">
    <property type="entry name" value="TRANSCRIPTIONAL REGULATORY PROTEIN"/>
    <property type="match status" value="1"/>
</dbReference>
<dbReference type="Proteomes" id="UP000320239">
    <property type="component" value="Unassembled WGS sequence"/>
</dbReference>
<feature type="DNA-binding region" description="H-T-H motif" evidence="4">
    <location>
        <begin position="86"/>
        <end position="105"/>
    </location>
</feature>
<dbReference type="EMBL" id="VIWY01000006">
    <property type="protein sequence ID" value="TWG11627.1"/>
    <property type="molecule type" value="Genomic_DNA"/>
</dbReference>
<feature type="domain" description="HTH tetR-type" evidence="6">
    <location>
        <begin position="63"/>
        <end position="123"/>
    </location>
</feature>
<sequence>MPGMSRDSAPGRATAGAAGSAVPGRVPAKSAVPGRVPVEGAVPAEGGVAGDVPKGRRTRRHDPGRRDRLIDAALRVIAERGVAGTTHREIARAADVPLGSMTYHFSSLDEVLAEAFTRHAEAAARVFDERLGAATDRDSAVEAVITLVRDDLLGSPADLVLTVELYVAAARNPALRAVTQGWMQRSRSALERHFDPTTARELDALIEGLVLHSALSTDPMNPGQIRHAIERYLR</sequence>
<dbReference type="InterPro" id="IPR041583">
    <property type="entry name" value="TetR_C_31"/>
</dbReference>
<dbReference type="SUPFAM" id="SSF46689">
    <property type="entry name" value="Homeodomain-like"/>
    <property type="match status" value="1"/>
</dbReference>
<feature type="compositionally biased region" description="Low complexity" evidence="5">
    <location>
        <begin position="36"/>
        <end position="46"/>
    </location>
</feature>
<evidence type="ECO:0000313" key="8">
    <source>
        <dbReference type="Proteomes" id="UP000320239"/>
    </source>
</evidence>
<dbReference type="Pfam" id="PF17940">
    <property type="entry name" value="TetR_C_31"/>
    <property type="match status" value="1"/>
</dbReference>
<gene>
    <name evidence="7" type="ORF">FHX34_106357</name>
</gene>
<evidence type="ECO:0000256" key="2">
    <source>
        <dbReference type="ARBA" id="ARBA00023125"/>
    </source>
</evidence>
<evidence type="ECO:0000256" key="5">
    <source>
        <dbReference type="SAM" id="MobiDB-lite"/>
    </source>
</evidence>
<keyword evidence="1" id="KW-0805">Transcription regulation</keyword>
<dbReference type="InterPro" id="IPR036271">
    <property type="entry name" value="Tet_transcr_reg_TetR-rel_C_sf"/>
</dbReference>
<keyword evidence="8" id="KW-1185">Reference proteome</keyword>
<comment type="caution">
    <text evidence="7">The sequence shown here is derived from an EMBL/GenBank/DDBJ whole genome shotgun (WGS) entry which is preliminary data.</text>
</comment>
<dbReference type="InterPro" id="IPR001647">
    <property type="entry name" value="HTH_TetR"/>
</dbReference>
<name>A0A561VJ68_ACTTI</name>
<reference evidence="7 8" key="1">
    <citation type="submission" date="2019-06" db="EMBL/GenBank/DDBJ databases">
        <title>Sequencing the genomes of 1000 actinobacteria strains.</title>
        <authorList>
            <person name="Klenk H.-P."/>
        </authorList>
    </citation>
    <scope>NUCLEOTIDE SEQUENCE [LARGE SCALE GENOMIC DNA]</scope>
    <source>
        <strain evidence="7 8">DSM 43866</strain>
    </source>
</reference>
<keyword evidence="3" id="KW-0804">Transcription</keyword>
<dbReference type="SUPFAM" id="SSF48498">
    <property type="entry name" value="Tetracyclin repressor-like, C-terminal domain"/>
    <property type="match status" value="1"/>
</dbReference>
<dbReference type="AlphaFoldDB" id="A0A561VJ68"/>
<evidence type="ECO:0000256" key="4">
    <source>
        <dbReference type="PROSITE-ProRule" id="PRU00335"/>
    </source>
</evidence>
<dbReference type="Pfam" id="PF00440">
    <property type="entry name" value="TetR_N"/>
    <property type="match status" value="1"/>
</dbReference>
<dbReference type="GO" id="GO:0003677">
    <property type="term" value="F:DNA binding"/>
    <property type="evidence" value="ECO:0007669"/>
    <property type="project" value="UniProtKB-UniRule"/>
</dbReference>
<proteinExistence type="predicted"/>
<evidence type="ECO:0000259" key="6">
    <source>
        <dbReference type="PROSITE" id="PS50977"/>
    </source>
</evidence>
<dbReference type="PANTHER" id="PTHR47506:SF6">
    <property type="entry name" value="HTH-TYPE TRANSCRIPTIONAL REPRESSOR NEMR"/>
    <property type="match status" value="1"/>
</dbReference>
<evidence type="ECO:0000256" key="1">
    <source>
        <dbReference type="ARBA" id="ARBA00023015"/>
    </source>
</evidence>
<dbReference type="Gene3D" id="1.10.357.10">
    <property type="entry name" value="Tetracycline Repressor, domain 2"/>
    <property type="match status" value="1"/>
</dbReference>
<feature type="region of interest" description="Disordered" evidence="5">
    <location>
        <begin position="1"/>
        <end position="65"/>
    </location>
</feature>
<keyword evidence="2 4" id="KW-0238">DNA-binding</keyword>
<organism evidence="7 8">
    <name type="scientific">Actinoplanes teichomyceticus</name>
    <dbReference type="NCBI Taxonomy" id="1867"/>
    <lineage>
        <taxon>Bacteria</taxon>
        <taxon>Bacillati</taxon>
        <taxon>Actinomycetota</taxon>
        <taxon>Actinomycetes</taxon>
        <taxon>Micromonosporales</taxon>
        <taxon>Micromonosporaceae</taxon>
        <taxon>Actinoplanes</taxon>
    </lineage>
</organism>
<evidence type="ECO:0000313" key="7">
    <source>
        <dbReference type="EMBL" id="TWG11627.1"/>
    </source>
</evidence>
<dbReference type="InterPro" id="IPR009057">
    <property type="entry name" value="Homeodomain-like_sf"/>
</dbReference>
<protein>
    <submittedName>
        <fullName evidence="7">TetR family transcriptional regulator</fullName>
    </submittedName>
</protein>
<accession>A0A561VJ68</accession>